<accession>A0ACB8REL2</accession>
<sequence>MMVSSLCNRLAQPPGLLLDTMQQRSMRAWELPSKGEPVFIDIRTAIPPPHQKELLRRPLLHSRLAMTTQGHIHQAIVTVESGTSQRDFLVSSIIGDTTLPVNSYIEQVSGLRWFGPIIVMQCGLRLARGSVMSFVQSPEIKAKAFEAIVNANEHPVPEQLFPNAANHVEQLYAQRVWYALRASSRRHEGGTDNWLKTYPKKQLKAKKWLKLAWINRRGHSSSQNKYSVATDVEDGCTPSIGDKTAAGRGVSVIWRTSADFGGQPHTPTALIGPPNLQRWVKSHGPTRAYR</sequence>
<dbReference type="EMBL" id="MU276072">
    <property type="protein sequence ID" value="KAI0042314.1"/>
    <property type="molecule type" value="Genomic_DNA"/>
</dbReference>
<protein>
    <submittedName>
        <fullName evidence="1">Uncharacterized protein</fullName>
    </submittedName>
</protein>
<evidence type="ECO:0000313" key="2">
    <source>
        <dbReference type="Proteomes" id="UP000814033"/>
    </source>
</evidence>
<reference evidence="1" key="2">
    <citation type="journal article" date="2022" name="New Phytol.">
        <title>Evolutionary transition to the ectomycorrhizal habit in the genomes of a hyperdiverse lineage of mushroom-forming fungi.</title>
        <authorList>
            <person name="Looney B."/>
            <person name="Miyauchi S."/>
            <person name="Morin E."/>
            <person name="Drula E."/>
            <person name="Courty P.E."/>
            <person name="Kohler A."/>
            <person name="Kuo A."/>
            <person name="LaButti K."/>
            <person name="Pangilinan J."/>
            <person name="Lipzen A."/>
            <person name="Riley R."/>
            <person name="Andreopoulos W."/>
            <person name="He G."/>
            <person name="Johnson J."/>
            <person name="Nolan M."/>
            <person name="Tritt A."/>
            <person name="Barry K.W."/>
            <person name="Grigoriev I.V."/>
            <person name="Nagy L.G."/>
            <person name="Hibbett D."/>
            <person name="Henrissat B."/>
            <person name="Matheny P.B."/>
            <person name="Labbe J."/>
            <person name="Martin F.M."/>
        </authorList>
    </citation>
    <scope>NUCLEOTIDE SEQUENCE</scope>
    <source>
        <strain evidence="1">FP105234-sp</strain>
    </source>
</reference>
<reference evidence="1" key="1">
    <citation type="submission" date="2021-02" db="EMBL/GenBank/DDBJ databases">
        <authorList>
            <consortium name="DOE Joint Genome Institute"/>
            <person name="Ahrendt S."/>
            <person name="Looney B.P."/>
            <person name="Miyauchi S."/>
            <person name="Morin E."/>
            <person name="Drula E."/>
            <person name="Courty P.E."/>
            <person name="Chicoki N."/>
            <person name="Fauchery L."/>
            <person name="Kohler A."/>
            <person name="Kuo A."/>
            <person name="Labutti K."/>
            <person name="Pangilinan J."/>
            <person name="Lipzen A."/>
            <person name="Riley R."/>
            <person name="Andreopoulos W."/>
            <person name="He G."/>
            <person name="Johnson J."/>
            <person name="Barry K.W."/>
            <person name="Grigoriev I.V."/>
            <person name="Nagy L."/>
            <person name="Hibbett D."/>
            <person name="Henrissat B."/>
            <person name="Matheny P.B."/>
            <person name="Labbe J."/>
            <person name="Martin F."/>
        </authorList>
    </citation>
    <scope>NUCLEOTIDE SEQUENCE</scope>
    <source>
        <strain evidence="1">FP105234-sp</strain>
    </source>
</reference>
<proteinExistence type="predicted"/>
<keyword evidence="2" id="KW-1185">Reference proteome</keyword>
<gene>
    <name evidence="1" type="ORF">FA95DRAFT_1575813</name>
</gene>
<organism evidence="1 2">
    <name type="scientific">Auriscalpium vulgare</name>
    <dbReference type="NCBI Taxonomy" id="40419"/>
    <lineage>
        <taxon>Eukaryota</taxon>
        <taxon>Fungi</taxon>
        <taxon>Dikarya</taxon>
        <taxon>Basidiomycota</taxon>
        <taxon>Agaricomycotina</taxon>
        <taxon>Agaricomycetes</taxon>
        <taxon>Russulales</taxon>
        <taxon>Auriscalpiaceae</taxon>
        <taxon>Auriscalpium</taxon>
    </lineage>
</organism>
<name>A0ACB8REL2_9AGAM</name>
<comment type="caution">
    <text evidence="1">The sequence shown here is derived from an EMBL/GenBank/DDBJ whole genome shotgun (WGS) entry which is preliminary data.</text>
</comment>
<evidence type="ECO:0000313" key="1">
    <source>
        <dbReference type="EMBL" id="KAI0042314.1"/>
    </source>
</evidence>
<dbReference type="Proteomes" id="UP000814033">
    <property type="component" value="Unassembled WGS sequence"/>
</dbReference>